<proteinExistence type="predicted"/>
<protein>
    <recommendedName>
        <fullName evidence="4">F-box domain-containing protein</fullName>
    </recommendedName>
</protein>
<dbReference type="RefSeq" id="XP_031856633.1">
    <property type="nucleotide sequence ID" value="XM_032000742.1"/>
</dbReference>
<evidence type="ECO:0000313" key="2">
    <source>
        <dbReference type="EMBL" id="VVT58082.1"/>
    </source>
</evidence>
<feature type="region of interest" description="Disordered" evidence="1">
    <location>
        <begin position="195"/>
        <end position="247"/>
    </location>
</feature>
<dbReference type="EMBL" id="CABVLU010000005">
    <property type="protein sequence ID" value="VVT58082.1"/>
    <property type="molecule type" value="Genomic_DNA"/>
</dbReference>
<name>A0A5E8C417_9ASCO</name>
<dbReference type="AlphaFoldDB" id="A0A5E8C417"/>
<keyword evidence="3" id="KW-1185">Reference proteome</keyword>
<organism evidence="2 3">
    <name type="scientific">Magnusiomyces paraingens</name>
    <dbReference type="NCBI Taxonomy" id="2606893"/>
    <lineage>
        <taxon>Eukaryota</taxon>
        <taxon>Fungi</taxon>
        <taxon>Dikarya</taxon>
        <taxon>Ascomycota</taxon>
        <taxon>Saccharomycotina</taxon>
        <taxon>Dipodascomycetes</taxon>
        <taxon>Dipodascales</taxon>
        <taxon>Dipodascaceae</taxon>
        <taxon>Magnusiomyces</taxon>
    </lineage>
</organism>
<evidence type="ECO:0000256" key="1">
    <source>
        <dbReference type="SAM" id="MobiDB-lite"/>
    </source>
</evidence>
<dbReference type="Proteomes" id="UP000398389">
    <property type="component" value="Unassembled WGS sequence"/>
</dbReference>
<evidence type="ECO:0008006" key="4">
    <source>
        <dbReference type="Google" id="ProtNLM"/>
    </source>
</evidence>
<dbReference type="GeneID" id="43584842"/>
<sequence length="351" mass="40975">MTKNDETIKSSSEFGQHCETLQSEVRFVLEKYTNFIKSYFVKDTLSEVDKNLEHMLTGLSTSWDEMEMLVSSLSKYWHEKKPRKLEPVSNTIKIWNLNNLPVDIHRELSEYLTPQENQIVGQTCQSLQQVYRTLAWNNCILVSEVRDIYVVPKLDIRVSMGRIFVSCVVNELNQLPATVECVVLKVVNSKYDDFNDSDFDEIENENEDDDEVEEENEVEVEVEVEDEVEEVENEEDEEDENDENDENEVIEVVEEGDEHEHEQHVPQLHQQMWKEATKAQPITLTSVTEFRAASHNNEVSAFIGFELKFSQLKTLLISGFKLFPARRYRVGENDMQIEKFKEIGNLYSKEL</sequence>
<accession>A0A5E8C417</accession>
<evidence type="ECO:0000313" key="3">
    <source>
        <dbReference type="Proteomes" id="UP000398389"/>
    </source>
</evidence>
<reference evidence="2 3" key="1">
    <citation type="submission" date="2019-09" db="EMBL/GenBank/DDBJ databases">
        <authorList>
            <person name="Brejova B."/>
        </authorList>
    </citation>
    <scope>NUCLEOTIDE SEQUENCE [LARGE SCALE GENOMIC DNA]</scope>
</reference>
<gene>
    <name evidence="2" type="ORF">SAPINGB_P006028</name>
</gene>